<accession>A0ABS3X4F7</accession>
<name>A0ABS3X4F7_9ACTN</name>
<gene>
    <name evidence="1" type="ORF">ITI46_00520</name>
</gene>
<sequence>MASARYYDPRLTGAASRDPVVTAGGGRLRFESFSGCCGVHARLDVPPAGLEAGQVGRGTTNIDVNLPLRDALGRLTAREPLGLTVGPDELAVRTGGGRIVEKKVPLPDRWIRGFAETPLIAARFDLRAELPATEALRFLRTLPRAGSGNASRGAEWVVAGHGRLRTTSRPVPGAVCLPGPQRLTALRRVLRHARGLRLYGPPVTARSAPQAAAWEISLPAGLRLTLTLSPGTGRG</sequence>
<protein>
    <submittedName>
        <fullName evidence="1">SWIM zinc finger family protein</fullName>
    </submittedName>
</protein>
<organism evidence="1 2">
    <name type="scientific">Streptomyces oryzae</name>
    <dbReference type="NCBI Taxonomy" id="1434886"/>
    <lineage>
        <taxon>Bacteria</taxon>
        <taxon>Bacillati</taxon>
        <taxon>Actinomycetota</taxon>
        <taxon>Actinomycetes</taxon>
        <taxon>Kitasatosporales</taxon>
        <taxon>Streptomycetaceae</taxon>
        <taxon>Streptomyces</taxon>
    </lineage>
</organism>
<comment type="caution">
    <text evidence="1">The sequence shown here is derived from an EMBL/GenBank/DDBJ whole genome shotgun (WGS) entry which is preliminary data.</text>
</comment>
<evidence type="ECO:0000313" key="2">
    <source>
        <dbReference type="Proteomes" id="UP001519064"/>
    </source>
</evidence>
<dbReference type="Proteomes" id="UP001519064">
    <property type="component" value="Unassembled WGS sequence"/>
</dbReference>
<evidence type="ECO:0000313" key="1">
    <source>
        <dbReference type="EMBL" id="MBO8190209.1"/>
    </source>
</evidence>
<dbReference type="EMBL" id="JADKMA010000001">
    <property type="protein sequence ID" value="MBO8190209.1"/>
    <property type="molecule type" value="Genomic_DNA"/>
</dbReference>
<keyword evidence="2" id="KW-1185">Reference proteome</keyword>
<proteinExistence type="predicted"/>
<feature type="non-terminal residue" evidence="1">
    <location>
        <position position="235"/>
    </location>
</feature>
<reference evidence="1 2" key="1">
    <citation type="submission" date="2020-11" db="EMBL/GenBank/DDBJ databases">
        <title>Streptomyces spirodelae sp. nov., isolated from duckweed.</title>
        <authorList>
            <person name="Saimee Y."/>
            <person name="Duangmal K."/>
        </authorList>
    </citation>
    <scope>NUCLEOTIDE SEQUENCE [LARGE SCALE GENOMIC DNA]</scope>
    <source>
        <strain evidence="1 2">S16-07</strain>
    </source>
</reference>